<accession>A0ABW2SKG2</accession>
<dbReference type="EMBL" id="JBHTEF010000001">
    <property type="protein sequence ID" value="MFC7580063.1"/>
    <property type="molecule type" value="Genomic_DNA"/>
</dbReference>
<evidence type="ECO:0000313" key="6">
    <source>
        <dbReference type="Proteomes" id="UP001596527"/>
    </source>
</evidence>
<evidence type="ECO:0000256" key="2">
    <source>
        <dbReference type="ARBA" id="ARBA00023315"/>
    </source>
</evidence>
<evidence type="ECO:0000313" key="5">
    <source>
        <dbReference type="EMBL" id="MFC7580063.1"/>
    </source>
</evidence>
<dbReference type="SUPFAM" id="SSF69593">
    <property type="entry name" value="Glycerol-3-phosphate (1)-acyltransferase"/>
    <property type="match status" value="1"/>
</dbReference>
<keyword evidence="1" id="KW-0808">Transferase</keyword>
<feature type="region of interest" description="Disordered" evidence="3">
    <location>
        <begin position="220"/>
        <end position="252"/>
    </location>
</feature>
<dbReference type="RefSeq" id="WP_380971744.1">
    <property type="nucleotide sequence ID" value="NZ_JBHTEF010000001.1"/>
</dbReference>
<dbReference type="PANTHER" id="PTHR10434">
    <property type="entry name" value="1-ACYL-SN-GLYCEROL-3-PHOSPHATE ACYLTRANSFERASE"/>
    <property type="match status" value="1"/>
</dbReference>
<dbReference type="Proteomes" id="UP001596527">
    <property type="component" value="Unassembled WGS sequence"/>
</dbReference>
<dbReference type="SMART" id="SM00563">
    <property type="entry name" value="PlsC"/>
    <property type="match status" value="1"/>
</dbReference>
<comment type="caution">
    <text evidence="5">The sequence shown here is derived from an EMBL/GenBank/DDBJ whole genome shotgun (WGS) entry which is preliminary data.</text>
</comment>
<evidence type="ECO:0000256" key="1">
    <source>
        <dbReference type="ARBA" id="ARBA00022679"/>
    </source>
</evidence>
<organism evidence="5 6">
    <name type="scientific">Schaalia naturae</name>
    <dbReference type="NCBI Taxonomy" id="635203"/>
    <lineage>
        <taxon>Bacteria</taxon>
        <taxon>Bacillati</taxon>
        <taxon>Actinomycetota</taxon>
        <taxon>Actinomycetes</taxon>
        <taxon>Actinomycetales</taxon>
        <taxon>Actinomycetaceae</taxon>
        <taxon>Schaalia</taxon>
    </lineage>
</organism>
<dbReference type="CDD" id="cd07989">
    <property type="entry name" value="LPLAT_AGPAT-like"/>
    <property type="match status" value="1"/>
</dbReference>
<evidence type="ECO:0000259" key="4">
    <source>
        <dbReference type="SMART" id="SM00563"/>
    </source>
</evidence>
<dbReference type="GO" id="GO:0016746">
    <property type="term" value="F:acyltransferase activity"/>
    <property type="evidence" value="ECO:0007669"/>
    <property type="project" value="UniProtKB-KW"/>
</dbReference>
<proteinExistence type="predicted"/>
<gene>
    <name evidence="5" type="ORF">ACFQWG_02330</name>
</gene>
<dbReference type="PANTHER" id="PTHR10434:SF55">
    <property type="entry name" value="POSSIBLE ACYLTRANSFERASE"/>
    <property type="match status" value="1"/>
</dbReference>
<reference evidence="6" key="1">
    <citation type="journal article" date="2019" name="Int. J. Syst. Evol. Microbiol.">
        <title>The Global Catalogue of Microorganisms (GCM) 10K type strain sequencing project: providing services to taxonomists for standard genome sequencing and annotation.</title>
        <authorList>
            <consortium name="The Broad Institute Genomics Platform"/>
            <consortium name="The Broad Institute Genome Sequencing Center for Infectious Disease"/>
            <person name="Wu L."/>
            <person name="Ma J."/>
        </authorList>
    </citation>
    <scope>NUCLEOTIDE SEQUENCE [LARGE SCALE GENOMIC DNA]</scope>
    <source>
        <strain evidence="6">CCUG 56698</strain>
    </source>
</reference>
<name>A0ABW2SKG2_9ACTO</name>
<feature type="domain" description="Phospholipid/glycerol acyltransferase" evidence="4">
    <location>
        <begin position="40"/>
        <end position="157"/>
    </location>
</feature>
<keyword evidence="2 5" id="KW-0012">Acyltransferase</keyword>
<keyword evidence="6" id="KW-1185">Reference proteome</keyword>
<dbReference type="Pfam" id="PF01553">
    <property type="entry name" value="Acyltransferase"/>
    <property type="match status" value="1"/>
</dbReference>
<sequence length="252" mass="27260">MSHAVTPASHRTYRYLGPIFAHFVDVQVEGEENLPAEGGFVLAPNHISNLDPVGIWYAMVSHGYQVRMMAKKEMLDIPVVGAWFASIGLVPVDRGSHPGASLEVATQLLADGQCVGLYPEGTLTAEPGYWPMRAKTGAARLALDTHAPIIPVAQWGMQDVMPRYSLRVSLRSHQPSRVRILPAVDLSDLYSDRGSQDHGAVEEATGRIFRAITAGVEALRGGTAPETPFDPRTSRGAKPAKKDRDRGGRATS</sequence>
<dbReference type="InterPro" id="IPR002123">
    <property type="entry name" value="Plipid/glycerol_acylTrfase"/>
</dbReference>
<evidence type="ECO:0000256" key="3">
    <source>
        <dbReference type="SAM" id="MobiDB-lite"/>
    </source>
</evidence>
<feature type="compositionally biased region" description="Basic and acidic residues" evidence="3">
    <location>
        <begin position="240"/>
        <end position="252"/>
    </location>
</feature>
<protein>
    <submittedName>
        <fullName evidence="5">Lysophospholipid acyltransferase family protein</fullName>
    </submittedName>
</protein>